<evidence type="ECO:0000313" key="2">
    <source>
        <dbReference type="Proteomes" id="UP000000740"/>
    </source>
</evidence>
<organism evidence="1 2">
    <name type="scientific">Halorubrum lacusprofundi (strain ATCC 49239 / DSM 5036 / JCM 8891 / ACAM 34)</name>
    <dbReference type="NCBI Taxonomy" id="416348"/>
    <lineage>
        <taxon>Archaea</taxon>
        <taxon>Methanobacteriati</taxon>
        <taxon>Methanobacteriota</taxon>
        <taxon>Stenosarchaea group</taxon>
        <taxon>Halobacteria</taxon>
        <taxon>Halobacteriales</taxon>
        <taxon>Haloferacaceae</taxon>
        <taxon>Halorubrum</taxon>
    </lineage>
</organism>
<keyword evidence="2" id="KW-1185">Reference proteome</keyword>
<protein>
    <recommendedName>
        <fullName evidence="3">NUDIX hydrolase</fullName>
    </recommendedName>
</protein>
<name>B9LQQ5_HALLT</name>
<evidence type="ECO:0000313" key="1">
    <source>
        <dbReference type="EMBL" id="ACM55657.1"/>
    </source>
</evidence>
<dbReference type="eggNOG" id="arCOG01075">
    <property type="taxonomic scope" value="Archaea"/>
</dbReference>
<dbReference type="EMBL" id="CP001365">
    <property type="protein sequence ID" value="ACM55657.1"/>
    <property type="molecule type" value="Genomic_DNA"/>
</dbReference>
<dbReference type="AlphaFoldDB" id="B9LQQ5"/>
<dbReference type="Gene3D" id="3.90.79.10">
    <property type="entry name" value="Nucleoside Triphosphate Pyrophosphohydrolase"/>
    <property type="match status" value="1"/>
</dbReference>
<dbReference type="SUPFAM" id="SSF55811">
    <property type="entry name" value="Nudix"/>
    <property type="match status" value="1"/>
</dbReference>
<reference evidence="1 2" key="1">
    <citation type="journal article" date="2016" name="Stand. Genomic Sci.">
        <title>Complete genome sequence of the Antarctic Halorubrum lacusprofundi type strain ACAM 34.</title>
        <authorList>
            <person name="Anderson I.J."/>
            <person name="DasSarma P."/>
            <person name="Lucas S."/>
            <person name="Copeland A."/>
            <person name="Lapidus A."/>
            <person name="Del Rio T.G."/>
            <person name="Tice H."/>
            <person name="Dalin E."/>
            <person name="Bruce D.C."/>
            <person name="Goodwin L."/>
            <person name="Pitluck S."/>
            <person name="Sims D."/>
            <person name="Brettin T.S."/>
            <person name="Detter J.C."/>
            <person name="Han C.S."/>
            <person name="Larimer F."/>
            <person name="Hauser L."/>
            <person name="Land M."/>
            <person name="Ivanova N."/>
            <person name="Richardson P."/>
            <person name="Cavicchioli R."/>
            <person name="DasSarma S."/>
            <person name="Woese C.R."/>
            <person name="Kyrpides N.C."/>
        </authorList>
    </citation>
    <scope>NUCLEOTIDE SEQUENCE [LARGE SCALE GENOMIC DNA]</scope>
    <source>
        <strain evidence="2">ATCC 49239 / DSM 5036 / JCM 8891 / ACAM 34</strain>
    </source>
</reference>
<dbReference type="KEGG" id="hla:Hlac_0051"/>
<gene>
    <name evidence="1" type="ordered locus">Hlac_0051</name>
</gene>
<dbReference type="Proteomes" id="UP000000740">
    <property type="component" value="Chromosome 1"/>
</dbReference>
<evidence type="ECO:0008006" key="3">
    <source>
        <dbReference type="Google" id="ProtNLM"/>
    </source>
</evidence>
<accession>B9LQQ5</accession>
<proteinExistence type="predicted"/>
<dbReference type="GeneID" id="7401404"/>
<dbReference type="CDD" id="cd02883">
    <property type="entry name" value="NUDIX_Hydrolase"/>
    <property type="match status" value="1"/>
</dbReference>
<dbReference type="RefSeq" id="WP_012659302.1">
    <property type="nucleotide sequence ID" value="NC_012029.1"/>
</dbReference>
<dbReference type="InterPro" id="IPR015797">
    <property type="entry name" value="NUDIX_hydrolase-like_dom_sf"/>
</dbReference>
<dbReference type="HOGENOM" id="CLU_935699_0_0_2"/>
<sequence>MHREFREWVDFGADGRAPESVSIDYRPDAMASVVEDQSERIDRLWESAKRERPGLFDAPGFRLLEASDTGIVVGPAQFKQHFVRRLLLSDSLETSATRLRDELEESIRYLSSMVAIVAGDDLLIGVKRRTDSNFLSLPGSGYLDRNGDMRAGELCPTAEIVAREVYEETGLEDLDRIRCFGIFEDLHPESHLNPALFSIITTSRSSDHVLDRIDRAEDADEFDRFLAVPLRPDALSALIRTDTNDAELPVAAPKLEGDLNGISDKTLLMLLLIGRNRFGRDWFQRELANSSVVLVRK</sequence>